<evidence type="ECO:0000256" key="8">
    <source>
        <dbReference type="ARBA" id="ARBA00023136"/>
    </source>
</evidence>
<dbReference type="AlphaFoldDB" id="R7TVY8"/>
<dbReference type="GO" id="GO:0016887">
    <property type="term" value="F:ATP hydrolysis activity"/>
    <property type="evidence" value="ECO:0007669"/>
    <property type="project" value="InterPro"/>
</dbReference>
<keyword evidence="8 9" id="KW-0472">Membrane</keyword>
<evidence type="ECO:0000256" key="7">
    <source>
        <dbReference type="ARBA" id="ARBA00022989"/>
    </source>
</evidence>
<dbReference type="GO" id="GO:0140359">
    <property type="term" value="F:ABC-type transporter activity"/>
    <property type="evidence" value="ECO:0007669"/>
    <property type="project" value="InterPro"/>
</dbReference>
<reference evidence="13" key="1">
    <citation type="submission" date="2012-12" db="EMBL/GenBank/DDBJ databases">
        <authorList>
            <person name="Hellsten U."/>
            <person name="Grimwood J."/>
            <person name="Chapman J.A."/>
            <person name="Shapiro H."/>
            <person name="Aerts A."/>
            <person name="Otillar R.P."/>
            <person name="Terry A.Y."/>
            <person name="Boore J.L."/>
            <person name="Simakov O."/>
            <person name="Marletaz F."/>
            <person name="Cho S.-J."/>
            <person name="Edsinger-Gonzales E."/>
            <person name="Havlak P."/>
            <person name="Kuo D.-H."/>
            <person name="Larsson T."/>
            <person name="Lv J."/>
            <person name="Arendt D."/>
            <person name="Savage R."/>
            <person name="Osoegawa K."/>
            <person name="de Jong P."/>
            <person name="Lindberg D.R."/>
            <person name="Seaver E.C."/>
            <person name="Weisblat D.A."/>
            <person name="Putnam N.H."/>
            <person name="Grigoriev I.V."/>
            <person name="Rokhsar D.S."/>
        </authorList>
    </citation>
    <scope>NUCLEOTIDE SEQUENCE</scope>
    <source>
        <strain evidence="13">I ESC-2004</strain>
    </source>
</reference>
<keyword evidence="13" id="KW-1185">Reference proteome</keyword>
<feature type="domain" description="ABC transporter" evidence="10">
    <location>
        <begin position="60"/>
        <end position="315"/>
    </location>
</feature>
<dbReference type="PANTHER" id="PTHR48041">
    <property type="entry name" value="ABC TRANSPORTER G FAMILY MEMBER 28"/>
    <property type="match status" value="1"/>
</dbReference>
<evidence type="ECO:0000256" key="2">
    <source>
        <dbReference type="ARBA" id="ARBA00005814"/>
    </source>
</evidence>
<dbReference type="InterPro" id="IPR027417">
    <property type="entry name" value="P-loop_NTPase"/>
</dbReference>
<dbReference type="Gene3D" id="3.40.50.300">
    <property type="entry name" value="P-loop containing nucleotide triphosphate hydrolases"/>
    <property type="match status" value="1"/>
</dbReference>
<dbReference type="GO" id="GO:0033344">
    <property type="term" value="P:cholesterol efflux"/>
    <property type="evidence" value="ECO:0007669"/>
    <property type="project" value="TreeGrafter"/>
</dbReference>
<feature type="transmembrane region" description="Helical" evidence="9">
    <location>
        <begin position="444"/>
        <end position="467"/>
    </location>
</feature>
<dbReference type="EMBL" id="KB308243">
    <property type="protein sequence ID" value="ELT98073.1"/>
    <property type="molecule type" value="Genomic_DNA"/>
</dbReference>
<dbReference type="SUPFAM" id="SSF52540">
    <property type="entry name" value="P-loop containing nucleoside triphosphate hydrolases"/>
    <property type="match status" value="1"/>
</dbReference>
<dbReference type="PROSITE" id="PS00211">
    <property type="entry name" value="ABC_TRANSPORTER_1"/>
    <property type="match status" value="1"/>
</dbReference>
<keyword evidence="3" id="KW-0813">Transport</keyword>
<dbReference type="PROSITE" id="PS50893">
    <property type="entry name" value="ABC_TRANSPORTER_2"/>
    <property type="match status" value="1"/>
</dbReference>
<keyword evidence="5" id="KW-0547">Nucleotide-binding</keyword>
<accession>R7TVY8</accession>
<dbReference type="FunCoup" id="R7TVY8">
    <property type="interactions" value="25"/>
</dbReference>
<dbReference type="Pfam" id="PF01061">
    <property type="entry name" value="ABC2_membrane"/>
    <property type="match status" value="1"/>
</dbReference>
<comment type="similarity">
    <text evidence="2">Belongs to the ABC transporter superfamily. ABCG family. Eye pigment precursor importer (TC 3.A.1.204) subfamily.</text>
</comment>
<dbReference type="GO" id="GO:0016324">
    <property type="term" value="C:apical plasma membrane"/>
    <property type="evidence" value="ECO:0007669"/>
    <property type="project" value="TreeGrafter"/>
</dbReference>
<dbReference type="InterPro" id="IPR003593">
    <property type="entry name" value="AAA+_ATPase"/>
</dbReference>
<dbReference type="InterPro" id="IPR013525">
    <property type="entry name" value="ABC2_TM"/>
</dbReference>
<proteinExistence type="inferred from homology"/>
<dbReference type="Proteomes" id="UP000014760">
    <property type="component" value="Unassembled WGS sequence"/>
</dbReference>
<keyword evidence="4 9" id="KW-0812">Transmembrane</keyword>
<dbReference type="GO" id="GO:0043190">
    <property type="term" value="C:ATP-binding cassette (ABC) transporter complex"/>
    <property type="evidence" value="ECO:0007669"/>
    <property type="project" value="TreeGrafter"/>
</dbReference>
<evidence type="ECO:0000256" key="4">
    <source>
        <dbReference type="ARBA" id="ARBA00022692"/>
    </source>
</evidence>
<dbReference type="FunFam" id="3.40.50.300:FF:001473">
    <property type="entry name" value="ATP-binding cassette transporter"/>
    <property type="match status" value="1"/>
</dbReference>
<protein>
    <recommendedName>
        <fullName evidence="10">ABC transporter domain-containing protein</fullName>
    </recommendedName>
</protein>
<feature type="transmembrane region" description="Helical" evidence="9">
    <location>
        <begin position="411"/>
        <end position="432"/>
    </location>
</feature>
<evidence type="ECO:0000313" key="11">
    <source>
        <dbReference type="EMBL" id="ELT98073.1"/>
    </source>
</evidence>
<feature type="transmembrane region" description="Helical" evidence="9">
    <location>
        <begin position="488"/>
        <end position="512"/>
    </location>
</feature>
<sequence length="614" mass="68643">MRITTESDGHVIGVKFSPSNNLPTVDHPAKVIEGTGLLYSDDIGELLTDKKPADNGNEALYVNRLTYTVRERPGSWWQGCCLREKRDKEVLKNVNIQVKRGQLTALLGNSGSGKTSLLDVIACRHQGKLKGKVTFGGKNLDEATFKKKCGYVIQSDRLLANLTVQEILMYTAQLKFANTDTASTAKERVSRIIAHMGLNHVANSKVGGHIVRGISGGERRRVSIAVQLLQDPDILLLDEPTTGLDSFTAHYLVSVLAKLARSQKRIILMSIHQPRSDIFGLFDQIGILSLGEVIYFGPQISLVPYFTRLGFPCPIYANPLDHYVDLASIDRRDAVSEEKTSVRVYELKKGYVESDIHKEIMNEMDKSSNEGTNNDSRKTKKYSSSIITSISLFSTLFRRMQLNLWRDKSGFSGRLTLFPTFAFFLWIFIWSLNNDIETAVQDRTGILFESMSAAPMMGLLNAVALFPAHRDLYSREHREGLYGCGHMLAAYFIHIVPFAIVATMFYSTWLYWGIGLSPDPGRFFIFSAVCLHMHYFGEILTVLFLIFFQNIEVGQSVCTLSLSVLAIIGPGLVRSQATLPEPFQYVAYAVNYKYASEILAANEYHGLQFSCDGG</sequence>
<reference evidence="12" key="3">
    <citation type="submission" date="2015-06" db="UniProtKB">
        <authorList>
            <consortium name="EnsemblMetazoa"/>
        </authorList>
    </citation>
    <scope>IDENTIFICATION</scope>
</reference>
<dbReference type="OMA" id="VFSHIGM"/>
<evidence type="ECO:0000256" key="6">
    <source>
        <dbReference type="ARBA" id="ARBA00022840"/>
    </source>
</evidence>
<dbReference type="InterPro" id="IPR003439">
    <property type="entry name" value="ABC_transporter-like_ATP-bd"/>
</dbReference>
<dbReference type="GO" id="GO:0005524">
    <property type="term" value="F:ATP binding"/>
    <property type="evidence" value="ECO:0007669"/>
    <property type="project" value="UniProtKB-KW"/>
</dbReference>
<dbReference type="InterPro" id="IPR050352">
    <property type="entry name" value="ABCG_transporters"/>
</dbReference>
<dbReference type="STRING" id="283909.R7TVY8"/>
<dbReference type="EMBL" id="AMQN01010610">
    <property type="status" value="NOT_ANNOTATED_CDS"/>
    <property type="molecule type" value="Genomic_DNA"/>
</dbReference>
<dbReference type="Pfam" id="PF00005">
    <property type="entry name" value="ABC_tran"/>
    <property type="match status" value="1"/>
</dbReference>
<dbReference type="PANTHER" id="PTHR48041:SF113">
    <property type="entry name" value="ATP-BINDING CASSETTE SUB-FAMILY G MEMBER 5"/>
    <property type="match status" value="1"/>
</dbReference>
<evidence type="ECO:0000313" key="12">
    <source>
        <dbReference type="EnsemblMetazoa" id="CapteP116801"/>
    </source>
</evidence>
<feature type="transmembrane region" description="Helical" evidence="9">
    <location>
        <begin position="524"/>
        <end position="546"/>
    </location>
</feature>
<dbReference type="InterPro" id="IPR017871">
    <property type="entry name" value="ABC_transporter-like_CS"/>
</dbReference>
<evidence type="ECO:0000256" key="1">
    <source>
        <dbReference type="ARBA" id="ARBA00004141"/>
    </source>
</evidence>
<organism evidence="11">
    <name type="scientific">Capitella teleta</name>
    <name type="common">Polychaete worm</name>
    <dbReference type="NCBI Taxonomy" id="283909"/>
    <lineage>
        <taxon>Eukaryota</taxon>
        <taxon>Metazoa</taxon>
        <taxon>Spiralia</taxon>
        <taxon>Lophotrochozoa</taxon>
        <taxon>Annelida</taxon>
        <taxon>Polychaeta</taxon>
        <taxon>Sedentaria</taxon>
        <taxon>Scolecida</taxon>
        <taxon>Capitellidae</taxon>
        <taxon>Capitella</taxon>
    </lineage>
</organism>
<keyword evidence="7 9" id="KW-1133">Transmembrane helix</keyword>
<comment type="subcellular location">
    <subcellularLocation>
        <location evidence="1">Membrane</location>
        <topology evidence="1">Multi-pass membrane protein</topology>
    </subcellularLocation>
</comment>
<evidence type="ECO:0000256" key="3">
    <source>
        <dbReference type="ARBA" id="ARBA00022448"/>
    </source>
</evidence>
<evidence type="ECO:0000313" key="13">
    <source>
        <dbReference type="Proteomes" id="UP000014760"/>
    </source>
</evidence>
<gene>
    <name evidence="11" type="ORF">CAPTEDRAFT_116801</name>
</gene>
<dbReference type="HOGENOM" id="CLU_000604_57_9_1"/>
<evidence type="ECO:0000259" key="10">
    <source>
        <dbReference type="PROSITE" id="PS50893"/>
    </source>
</evidence>
<dbReference type="EnsemblMetazoa" id="CapteT116801">
    <property type="protein sequence ID" value="CapteP116801"/>
    <property type="gene ID" value="CapteG116801"/>
</dbReference>
<name>R7TVY8_CAPTE</name>
<dbReference type="SMART" id="SM00382">
    <property type="entry name" value="AAA"/>
    <property type="match status" value="1"/>
</dbReference>
<keyword evidence="6" id="KW-0067">ATP-binding</keyword>
<dbReference type="OrthoDB" id="66620at2759"/>
<evidence type="ECO:0000256" key="9">
    <source>
        <dbReference type="SAM" id="Phobius"/>
    </source>
</evidence>
<dbReference type="GO" id="GO:0042632">
    <property type="term" value="P:cholesterol homeostasis"/>
    <property type="evidence" value="ECO:0007669"/>
    <property type="project" value="TreeGrafter"/>
</dbReference>
<reference evidence="11 13" key="2">
    <citation type="journal article" date="2013" name="Nature">
        <title>Insights into bilaterian evolution from three spiralian genomes.</title>
        <authorList>
            <person name="Simakov O."/>
            <person name="Marletaz F."/>
            <person name="Cho S.J."/>
            <person name="Edsinger-Gonzales E."/>
            <person name="Havlak P."/>
            <person name="Hellsten U."/>
            <person name="Kuo D.H."/>
            <person name="Larsson T."/>
            <person name="Lv J."/>
            <person name="Arendt D."/>
            <person name="Savage R."/>
            <person name="Osoegawa K."/>
            <person name="de Jong P."/>
            <person name="Grimwood J."/>
            <person name="Chapman J.A."/>
            <person name="Shapiro H."/>
            <person name="Aerts A."/>
            <person name="Otillar R.P."/>
            <person name="Terry A.Y."/>
            <person name="Boore J.L."/>
            <person name="Grigoriev I.V."/>
            <person name="Lindberg D.R."/>
            <person name="Seaver E.C."/>
            <person name="Weisblat D.A."/>
            <person name="Putnam N.H."/>
            <person name="Rokhsar D.S."/>
        </authorList>
    </citation>
    <scope>NUCLEOTIDE SEQUENCE</scope>
    <source>
        <strain evidence="11 13">I ESC-2004</strain>
    </source>
</reference>
<evidence type="ECO:0000256" key="5">
    <source>
        <dbReference type="ARBA" id="ARBA00022741"/>
    </source>
</evidence>